<dbReference type="SUPFAM" id="SSF56219">
    <property type="entry name" value="DNase I-like"/>
    <property type="match status" value="1"/>
</dbReference>
<evidence type="ECO:0008006" key="3">
    <source>
        <dbReference type="Google" id="ProtNLM"/>
    </source>
</evidence>
<evidence type="ECO:0000313" key="1">
    <source>
        <dbReference type="EMBL" id="MPC62310.1"/>
    </source>
</evidence>
<dbReference type="AlphaFoldDB" id="A0A5B7GQI0"/>
<sequence length="128" mass="14365">MQVDVLPVDIPAVMEIVFLRVILADKSGLLLYAAYRPQWQGNAFLNYLSKHLDDIMAAHNCQHVVIVGDLNQHLVMRAFTDLIVVQGLHNHINFPTHQRGGSLDPVFSDLPEACEMCRPLNHVSSSDH</sequence>
<dbReference type="Gene3D" id="3.60.10.10">
    <property type="entry name" value="Endonuclease/exonuclease/phosphatase"/>
    <property type="match status" value="1"/>
</dbReference>
<keyword evidence="2" id="KW-1185">Reference proteome</keyword>
<dbReference type="InterPro" id="IPR036691">
    <property type="entry name" value="Endo/exonu/phosph_ase_sf"/>
</dbReference>
<name>A0A5B7GQI0_PORTR</name>
<dbReference type="OrthoDB" id="10065625at2759"/>
<evidence type="ECO:0000313" key="2">
    <source>
        <dbReference type="Proteomes" id="UP000324222"/>
    </source>
</evidence>
<dbReference type="EMBL" id="VSRR010019521">
    <property type="protein sequence ID" value="MPC62310.1"/>
    <property type="molecule type" value="Genomic_DNA"/>
</dbReference>
<accession>A0A5B7GQI0</accession>
<dbReference type="Proteomes" id="UP000324222">
    <property type="component" value="Unassembled WGS sequence"/>
</dbReference>
<gene>
    <name evidence="1" type="ORF">E2C01_056394</name>
</gene>
<proteinExistence type="predicted"/>
<organism evidence="1 2">
    <name type="scientific">Portunus trituberculatus</name>
    <name type="common">Swimming crab</name>
    <name type="synonym">Neptunus trituberculatus</name>
    <dbReference type="NCBI Taxonomy" id="210409"/>
    <lineage>
        <taxon>Eukaryota</taxon>
        <taxon>Metazoa</taxon>
        <taxon>Ecdysozoa</taxon>
        <taxon>Arthropoda</taxon>
        <taxon>Crustacea</taxon>
        <taxon>Multicrustacea</taxon>
        <taxon>Malacostraca</taxon>
        <taxon>Eumalacostraca</taxon>
        <taxon>Eucarida</taxon>
        <taxon>Decapoda</taxon>
        <taxon>Pleocyemata</taxon>
        <taxon>Brachyura</taxon>
        <taxon>Eubrachyura</taxon>
        <taxon>Portunoidea</taxon>
        <taxon>Portunidae</taxon>
        <taxon>Portuninae</taxon>
        <taxon>Portunus</taxon>
    </lineage>
</organism>
<reference evidence="1 2" key="1">
    <citation type="submission" date="2019-05" db="EMBL/GenBank/DDBJ databases">
        <title>Another draft genome of Portunus trituberculatus and its Hox gene families provides insights of decapod evolution.</title>
        <authorList>
            <person name="Jeong J.-H."/>
            <person name="Song I."/>
            <person name="Kim S."/>
            <person name="Choi T."/>
            <person name="Kim D."/>
            <person name="Ryu S."/>
            <person name="Kim W."/>
        </authorList>
    </citation>
    <scope>NUCLEOTIDE SEQUENCE [LARGE SCALE GENOMIC DNA]</scope>
    <source>
        <tissue evidence="1">Muscle</tissue>
    </source>
</reference>
<dbReference type="PANTHER" id="PTHR33776:SF3">
    <property type="entry name" value="PHD-TYPE DOMAIN-CONTAINING PROTEIN"/>
    <property type="match status" value="1"/>
</dbReference>
<comment type="caution">
    <text evidence="1">The sequence shown here is derived from an EMBL/GenBank/DDBJ whole genome shotgun (WGS) entry which is preliminary data.</text>
</comment>
<dbReference type="PANTHER" id="PTHR33776">
    <property type="entry name" value="ENDO/EXONUCLEASE/PHOSPHATASE DOMAIN-CONTAINING PROTEIN"/>
    <property type="match status" value="1"/>
</dbReference>
<protein>
    <recommendedName>
        <fullName evidence="3">Endonuclease/exonuclease/phosphatase domain-containing protein</fullName>
    </recommendedName>
</protein>